<evidence type="ECO:0008006" key="5">
    <source>
        <dbReference type="Google" id="ProtNLM"/>
    </source>
</evidence>
<gene>
    <name evidence="3" type="ORF">SAMN06295987_1011136</name>
</gene>
<reference evidence="4" key="1">
    <citation type="submission" date="2017-02" db="EMBL/GenBank/DDBJ databases">
        <authorList>
            <person name="Varghese N."/>
            <person name="Submissions S."/>
        </authorList>
    </citation>
    <scope>NUCLEOTIDE SEQUENCE [LARGE SCALE GENOMIC DNA]</scope>
    <source>
        <strain evidence="4">SM117</strain>
    </source>
</reference>
<sequence>MIDRQLVARRALVTGASSGLGRHFARVLAGAGAQVVLAARRQDALEQLAGEIVRDFGVAAVPVALDVTDGESVRSAVEQAGDIDILVNNAGVSKAVGILDCEEADFDFIMDANLRGAFLVATATARGMRDRGKGGAIVNVASILGLRQGGQLAAYAMSKAGVVQMTRQMGLELARYGIRVNALAPGYFATAMNNDFLASPAGEALAKRIPQRRFGEFEDLDGPLLLLCSDASRYMTGVVIPVDGGHVVSSL</sequence>
<evidence type="ECO:0000313" key="3">
    <source>
        <dbReference type="EMBL" id="SLJ90104.1"/>
    </source>
</evidence>
<protein>
    <recommendedName>
        <fullName evidence="5">NAD(P)-dependent dehydrogenase, short-chain alcohol dehydrogenase family</fullName>
    </recommendedName>
</protein>
<dbReference type="GO" id="GO:0006633">
    <property type="term" value="P:fatty acid biosynthetic process"/>
    <property type="evidence" value="ECO:0007669"/>
    <property type="project" value="TreeGrafter"/>
</dbReference>
<organism evidence="3 4">
    <name type="scientific">Novosphingobium mathurense</name>
    <dbReference type="NCBI Taxonomy" id="428990"/>
    <lineage>
        <taxon>Bacteria</taxon>
        <taxon>Pseudomonadati</taxon>
        <taxon>Pseudomonadota</taxon>
        <taxon>Alphaproteobacteria</taxon>
        <taxon>Sphingomonadales</taxon>
        <taxon>Sphingomonadaceae</taxon>
        <taxon>Novosphingobium</taxon>
    </lineage>
</organism>
<evidence type="ECO:0000313" key="4">
    <source>
        <dbReference type="Proteomes" id="UP000190989"/>
    </source>
</evidence>
<dbReference type="SUPFAM" id="SSF51735">
    <property type="entry name" value="NAD(P)-binding Rossmann-fold domains"/>
    <property type="match status" value="1"/>
</dbReference>
<dbReference type="RefSeq" id="WP_079729697.1">
    <property type="nucleotide sequence ID" value="NZ_FVZE01000001.1"/>
</dbReference>
<dbReference type="CDD" id="cd05233">
    <property type="entry name" value="SDR_c"/>
    <property type="match status" value="1"/>
</dbReference>
<keyword evidence="4" id="KW-1185">Reference proteome</keyword>
<comment type="similarity">
    <text evidence="1">Belongs to the short-chain dehydrogenases/reductases (SDR) family.</text>
</comment>
<dbReference type="Gene3D" id="3.40.50.720">
    <property type="entry name" value="NAD(P)-binding Rossmann-like Domain"/>
    <property type="match status" value="1"/>
</dbReference>
<dbReference type="GO" id="GO:0016616">
    <property type="term" value="F:oxidoreductase activity, acting on the CH-OH group of donors, NAD or NADP as acceptor"/>
    <property type="evidence" value="ECO:0007669"/>
    <property type="project" value="TreeGrafter"/>
</dbReference>
<dbReference type="FunFam" id="3.40.50.720:FF:000084">
    <property type="entry name" value="Short-chain dehydrogenase reductase"/>
    <property type="match status" value="1"/>
</dbReference>
<dbReference type="Proteomes" id="UP000190989">
    <property type="component" value="Unassembled WGS sequence"/>
</dbReference>
<dbReference type="STRING" id="428990.SAMN06295987_1011136"/>
<dbReference type="PROSITE" id="PS00061">
    <property type="entry name" value="ADH_SHORT"/>
    <property type="match status" value="1"/>
</dbReference>
<dbReference type="Pfam" id="PF13561">
    <property type="entry name" value="adh_short_C2"/>
    <property type="match status" value="1"/>
</dbReference>
<accession>A0A1U6H2R5</accession>
<dbReference type="InterPro" id="IPR020904">
    <property type="entry name" value="Sc_DH/Rdtase_CS"/>
</dbReference>
<dbReference type="AlphaFoldDB" id="A0A1U6H2R5"/>
<dbReference type="InterPro" id="IPR036291">
    <property type="entry name" value="NAD(P)-bd_dom_sf"/>
</dbReference>
<dbReference type="PRINTS" id="PR00081">
    <property type="entry name" value="GDHRDH"/>
</dbReference>
<evidence type="ECO:0000256" key="1">
    <source>
        <dbReference type="ARBA" id="ARBA00006484"/>
    </source>
</evidence>
<dbReference type="PANTHER" id="PTHR42760">
    <property type="entry name" value="SHORT-CHAIN DEHYDROGENASES/REDUCTASES FAMILY MEMBER"/>
    <property type="match status" value="1"/>
</dbReference>
<dbReference type="EMBL" id="FVZE01000001">
    <property type="protein sequence ID" value="SLJ90104.1"/>
    <property type="molecule type" value="Genomic_DNA"/>
</dbReference>
<dbReference type="PANTHER" id="PTHR42760:SF133">
    <property type="entry name" value="3-OXOACYL-[ACYL-CARRIER-PROTEIN] REDUCTASE"/>
    <property type="match status" value="1"/>
</dbReference>
<name>A0A1U6H2R5_9SPHN</name>
<dbReference type="InterPro" id="IPR002347">
    <property type="entry name" value="SDR_fam"/>
</dbReference>
<keyword evidence="2" id="KW-0560">Oxidoreductase</keyword>
<dbReference type="PRINTS" id="PR00080">
    <property type="entry name" value="SDRFAMILY"/>
</dbReference>
<dbReference type="GO" id="GO:0048038">
    <property type="term" value="F:quinone binding"/>
    <property type="evidence" value="ECO:0007669"/>
    <property type="project" value="TreeGrafter"/>
</dbReference>
<evidence type="ECO:0000256" key="2">
    <source>
        <dbReference type="ARBA" id="ARBA00023002"/>
    </source>
</evidence>
<proteinExistence type="inferred from homology"/>
<dbReference type="NCBIfam" id="NF005559">
    <property type="entry name" value="PRK07231.1"/>
    <property type="match status" value="1"/>
</dbReference>